<reference evidence="1" key="1">
    <citation type="submission" date="2019-05" db="EMBL/GenBank/DDBJ databases">
        <title>Metatranscriptomic reconstruction reveals RNA viruses with the potential to shape carbon cycling in soil.</title>
        <authorList>
            <person name="Starr E.P."/>
            <person name="Nuccio E."/>
            <person name="Pett-Ridge J."/>
            <person name="Banfield J.F."/>
            <person name="Firestone M.K."/>
        </authorList>
    </citation>
    <scope>NUCLEOTIDE SEQUENCE</scope>
    <source>
        <strain evidence="1">H1_Rhizo_26_FD_scaffold_352</strain>
    </source>
</reference>
<evidence type="ECO:0000313" key="1">
    <source>
        <dbReference type="EMBL" id="QDH90517.1"/>
    </source>
</evidence>
<sequence length="126" mass="14157">MRHFHNIVPDTGLFETIVIGGQLTGVTDGFDPREGRGSVAHNLADCLGIAYSDLSDYIVAGSSGRLAPNEERAIDEFMVFHRVVHQVSNLKYHMSSNIVKQDWKSCFMYTNLNEGKSVVWYVHLKV</sequence>
<proteinExistence type="predicted"/>
<gene>
    <name evidence="1" type="ORF">H1Rhizo26FD352_000005</name>
</gene>
<name>A0A514DA95_9VIRU</name>
<dbReference type="EMBL" id="MN035592">
    <property type="protein sequence ID" value="QDH90517.1"/>
    <property type="molecule type" value="Genomic_RNA"/>
</dbReference>
<protein>
    <submittedName>
        <fullName evidence="1">Uncharacterized protein</fullName>
    </submittedName>
</protein>
<organism evidence="1">
    <name type="scientific">Leviviridae sp</name>
    <dbReference type="NCBI Taxonomy" id="2027243"/>
    <lineage>
        <taxon>Viruses</taxon>
        <taxon>Riboviria</taxon>
        <taxon>Orthornavirae</taxon>
        <taxon>Lenarviricota</taxon>
        <taxon>Leviviricetes</taxon>
        <taxon>Norzivirales</taxon>
        <taxon>Fiersviridae</taxon>
    </lineage>
</organism>
<accession>A0A514DA95</accession>